<keyword evidence="1" id="KW-0812">Transmembrane</keyword>
<protein>
    <recommendedName>
        <fullName evidence="2">Thioredoxin domain-containing protein</fullName>
    </recommendedName>
</protein>
<sequence>MNEKLGNREIFLIILGIIIILILIYWLNHQSVQYFKQALVAQPTIKNPKKITTNVQPTKWKSHQPLSSFTLYYFYRITCPHCAKFTPVWDEISNKLISAVPDKITPKAVDVTLPENSNLTFYHDAFTVPTIILVTPTGNIKYTGNRTPDDFYNFVMEHINK</sequence>
<name>A0A3G5ADT1_9VIRU</name>
<dbReference type="InterPro" id="IPR036249">
    <property type="entry name" value="Thioredoxin-like_sf"/>
</dbReference>
<dbReference type="PROSITE" id="PS51352">
    <property type="entry name" value="THIOREDOXIN_2"/>
    <property type="match status" value="1"/>
</dbReference>
<gene>
    <name evidence="3" type="ORF">Satyrvirus13_9</name>
</gene>
<dbReference type="EMBL" id="MK072449">
    <property type="protein sequence ID" value="AYV85376.1"/>
    <property type="molecule type" value="Genomic_DNA"/>
</dbReference>
<reference evidence="3" key="1">
    <citation type="submission" date="2018-10" db="EMBL/GenBank/DDBJ databases">
        <title>Hidden diversity of soil giant viruses.</title>
        <authorList>
            <person name="Schulz F."/>
            <person name="Alteio L."/>
            <person name="Goudeau D."/>
            <person name="Ryan E.M."/>
            <person name="Malmstrom R.R."/>
            <person name="Blanchard J."/>
            <person name="Woyke T."/>
        </authorList>
    </citation>
    <scope>NUCLEOTIDE SEQUENCE</scope>
    <source>
        <strain evidence="3">SAV1</strain>
    </source>
</reference>
<accession>A0A3G5ADT1</accession>
<evidence type="ECO:0000256" key="1">
    <source>
        <dbReference type="SAM" id="Phobius"/>
    </source>
</evidence>
<dbReference type="Pfam" id="PF00085">
    <property type="entry name" value="Thioredoxin"/>
    <property type="match status" value="1"/>
</dbReference>
<dbReference type="InterPro" id="IPR013766">
    <property type="entry name" value="Thioredoxin_domain"/>
</dbReference>
<keyword evidence="1" id="KW-1133">Transmembrane helix</keyword>
<dbReference type="SUPFAM" id="SSF52833">
    <property type="entry name" value="Thioredoxin-like"/>
    <property type="match status" value="1"/>
</dbReference>
<proteinExistence type="predicted"/>
<feature type="domain" description="Thioredoxin" evidence="2">
    <location>
        <begin position="41"/>
        <end position="160"/>
    </location>
</feature>
<dbReference type="Gene3D" id="3.40.30.10">
    <property type="entry name" value="Glutaredoxin"/>
    <property type="match status" value="1"/>
</dbReference>
<keyword evidence="1" id="KW-0472">Membrane</keyword>
<evidence type="ECO:0000259" key="2">
    <source>
        <dbReference type="PROSITE" id="PS51352"/>
    </source>
</evidence>
<organism evidence="3">
    <name type="scientific">Satyrvirus sp</name>
    <dbReference type="NCBI Taxonomy" id="2487771"/>
    <lineage>
        <taxon>Viruses</taxon>
        <taxon>Varidnaviria</taxon>
        <taxon>Bamfordvirae</taxon>
        <taxon>Nucleocytoviricota</taxon>
        <taxon>Megaviricetes</taxon>
        <taxon>Imitervirales</taxon>
        <taxon>Mimiviridae</taxon>
        <taxon>Megamimivirinae</taxon>
    </lineage>
</organism>
<dbReference type="CDD" id="cd02961">
    <property type="entry name" value="PDI_a_family"/>
    <property type="match status" value="1"/>
</dbReference>
<evidence type="ECO:0000313" key="3">
    <source>
        <dbReference type="EMBL" id="AYV85376.1"/>
    </source>
</evidence>
<feature type="transmembrane region" description="Helical" evidence="1">
    <location>
        <begin position="9"/>
        <end position="27"/>
    </location>
</feature>